<dbReference type="Proteomes" id="UP000218231">
    <property type="component" value="Unassembled WGS sequence"/>
</dbReference>
<sequence>MQLVSILRRIHQHNYKEEREIDPNEDRWDELKWTSQSACRIEELYLLLVYLVTALVPSDTACFDSSPGRMRRTAV</sequence>
<keyword evidence="2" id="KW-1185">Reference proteome</keyword>
<dbReference type="EMBL" id="LIAE01006592">
    <property type="protein sequence ID" value="PAV87266.1"/>
    <property type="molecule type" value="Genomic_DNA"/>
</dbReference>
<proteinExistence type="predicted"/>
<reference evidence="1 2" key="1">
    <citation type="journal article" date="2017" name="Curr. Biol.">
        <title>Genome architecture and evolution of a unichromosomal asexual nematode.</title>
        <authorList>
            <person name="Fradin H."/>
            <person name="Zegar C."/>
            <person name="Gutwein M."/>
            <person name="Lucas J."/>
            <person name="Kovtun M."/>
            <person name="Corcoran D."/>
            <person name="Baugh L.R."/>
            <person name="Kiontke K."/>
            <person name="Gunsalus K."/>
            <person name="Fitch D.H."/>
            <person name="Piano F."/>
        </authorList>
    </citation>
    <scope>NUCLEOTIDE SEQUENCE [LARGE SCALE GENOMIC DNA]</scope>
    <source>
        <strain evidence="1">PF1309</strain>
    </source>
</reference>
<gene>
    <name evidence="1" type="ORF">WR25_12428</name>
</gene>
<evidence type="ECO:0000313" key="2">
    <source>
        <dbReference type="Proteomes" id="UP000218231"/>
    </source>
</evidence>
<accession>A0A2A2LM14</accession>
<dbReference type="AlphaFoldDB" id="A0A2A2LM14"/>
<evidence type="ECO:0000313" key="1">
    <source>
        <dbReference type="EMBL" id="PAV87266.1"/>
    </source>
</evidence>
<name>A0A2A2LM14_9BILA</name>
<comment type="caution">
    <text evidence="1">The sequence shown here is derived from an EMBL/GenBank/DDBJ whole genome shotgun (WGS) entry which is preliminary data.</text>
</comment>
<organism evidence="1 2">
    <name type="scientific">Diploscapter pachys</name>
    <dbReference type="NCBI Taxonomy" id="2018661"/>
    <lineage>
        <taxon>Eukaryota</taxon>
        <taxon>Metazoa</taxon>
        <taxon>Ecdysozoa</taxon>
        <taxon>Nematoda</taxon>
        <taxon>Chromadorea</taxon>
        <taxon>Rhabditida</taxon>
        <taxon>Rhabditina</taxon>
        <taxon>Rhabditomorpha</taxon>
        <taxon>Rhabditoidea</taxon>
        <taxon>Rhabditidae</taxon>
        <taxon>Diploscapter</taxon>
    </lineage>
</organism>
<protein>
    <submittedName>
        <fullName evidence="1">Uncharacterized protein</fullName>
    </submittedName>
</protein>
<dbReference type="OrthoDB" id="10621648at2759"/>